<dbReference type="EMBL" id="CAJNOI010000010">
    <property type="protein sequence ID" value="CAF0784031.1"/>
    <property type="molecule type" value="Genomic_DNA"/>
</dbReference>
<evidence type="ECO:0000313" key="18">
    <source>
        <dbReference type="EMBL" id="CAF0924049.1"/>
    </source>
</evidence>
<evidence type="ECO:0000313" key="19">
    <source>
        <dbReference type="Proteomes" id="UP000663832"/>
    </source>
</evidence>
<evidence type="ECO:0000256" key="12">
    <source>
        <dbReference type="ARBA" id="ARBA00023136"/>
    </source>
</evidence>
<evidence type="ECO:0000256" key="15">
    <source>
        <dbReference type="SAM" id="Phobius"/>
    </source>
</evidence>
<evidence type="ECO:0000256" key="5">
    <source>
        <dbReference type="ARBA" id="ARBA00014387"/>
    </source>
</evidence>
<feature type="chain" id="PRO_5035597546" description="Translocon-associated protein subunit delta" evidence="16">
    <location>
        <begin position="21"/>
        <end position="171"/>
    </location>
</feature>
<evidence type="ECO:0000256" key="13">
    <source>
        <dbReference type="ARBA" id="ARBA00023157"/>
    </source>
</evidence>
<comment type="subunit">
    <text evidence="4">Heterotetramer of TRAP-alpha, TRAP-beta, TRAP-delta and TRAP-gamma.</text>
</comment>
<dbReference type="AlphaFoldDB" id="A0A813RPR1"/>
<keyword evidence="12 15" id="KW-0472">Membrane</keyword>
<gene>
    <name evidence="17" type="ORF">BJG266_LOCUS4294</name>
    <name evidence="18" type="ORF">QVE165_LOCUS10712</name>
</gene>
<dbReference type="PANTHER" id="PTHR12731">
    <property type="entry name" value="TRANSLOCON-ASSOCIATED PROTEIN, DELTA SUBUNIT"/>
    <property type="match status" value="1"/>
</dbReference>
<keyword evidence="13" id="KW-1015">Disulfide bond</keyword>
<feature type="transmembrane region" description="Helical" evidence="15">
    <location>
        <begin position="144"/>
        <end position="163"/>
    </location>
</feature>
<keyword evidence="8 16" id="KW-0732">Signal</keyword>
<comment type="similarity">
    <text evidence="3">Belongs to the TRAP-delta family.</text>
</comment>
<comment type="subcellular location">
    <subcellularLocation>
        <location evidence="2">Endoplasmic reticulum membrane</location>
        <topology evidence="2">Single-pass type I membrane protein</topology>
    </subcellularLocation>
</comment>
<dbReference type="Pfam" id="PF05404">
    <property type="entry name" value="TRAP-delta"/>
    <property type="match status" value="1"/>
</dbReference>
<dbReference type="Proteomes" id="UP000663832">
    <property type="component" value="Unassembled WGS sequence"/>
</dbReference>
<evidence type="ECO:0000256" key="16">
    <source>
        <dbReference type="SAM" id="SignalP"/>
    </source>
</evidence>
<keyword evidence="7 15" id="KW-0812">Transmembrane</keyword>
<evidence type="ECO:0000313" key="20">
    <source>
        <dbReference type="Proteomes" id="UP000663877"/>
    </source>
</evidence>
<feature type="signal peptide" evidence="16">
    <location>
        <begin position="1"/>
        <end position="20"/>
    </location>
</feature>
<comment type="function">
    <text evidence="1">TRAP proteins are part of a complex whose function is to bind calcium to the ER membrane and thereby regulate the retention of ER resident proteins.</text>
</comment>
<protein>
    <recommendedName>
        <fullName evidence="5">Translocon-associated protein subunit delta</fullName>
    </recommendedName>
    <alternativeName>
        <fullName evidence="14">Signal sequence receptor subunit delta</fullName>
    </alternativeName>
</protein>
<dbReference type="InterPro" id="IPR008855">
    <property type="entry name" value="TRAP-delta"/>
</dbReference>
<keyword evidence="11 15" id="KW-1133">Transmembrane helix</keyword>
<keyword evidence="19" id="KW-1185">Reference proteome</keyword>
<evidence type="ECO:0000313" key="17">
    <source>
        <dbReference type="EMBL" id="CAF0784031.1"/>
    </source>
</evidence>
<reference evidence="17" key="1">
    <citation type="submission" date="2021-02" db="EMBL/GenBank/DDBJ databases">
        <authorList>
            <person name="Nowell W R."/>
        </authorList>
    </citation>
    <scope>NUCLEOTIDE SEQUENCE</scope>
</reference>
<evidence type="ECO:0000256" key="6">
    <source>
        <dbReference type="ARBA" id="ARBA00022499"/>
    </source>
</evidence>
<dbReference type="OrthoDB" id="10055808at2759"/>
<keyword evidence="10" id="KW-0832">Ubl conjugation</keyword>
<keyword evidence="6" id="KW-1017">Isopeptide bond</keyword>
<evidence type="ECO:0000256" key="4">
    <source>
        <dbReference type="ARBA" id="ARBA00011819"/>
    </source>
</evidence>
<evidence type="ECO:0000256" key="7">
    <source>
        <dbReference type="ARBA" id="ARBA00022692"/>
    </source>
</evidence>
<dbReference type="GO" id="GO:0005789">
    <property type="term" value="C:endoplasmic reticulum membrane"/>
    <property type="evidence" value="ECO:0007669"/>
    <property type="project" value="UniProtKB-SubCell"/>
</dbReference>
<evidence type="ECO:0000256" key="14">
    <source>
        <dbReference type="ARBA" id="ARBA00031791"/>
    </source>
</evidence>
<comment type="caution">
    <text evidence="17">The sequence shown here is derived from an EMBL/GenBank/DDBJ whole genome shotgun (WGS) entry which is preliminary data.</text>
</comment>
<evidence type="ECO:0000256" key="11">
    <source>
        <dbReference type="ARBA" id="ARBA00022989"/>
    </source>
</evidence>
<evidence type="ECO:0000256" key="2">
    <source>
        <dbReference type="ARBA" id="ARBA00004115"/>
    </source>
</evidence>
<evidence type="ECO:0000256" key="10">
    <source>
        <dbReference type="ARBA" id="ARBA00022843"/>
    </source>
</evidence>
<dbReference type="PANTHER" id="PTHR12731:SF1">
    <property type="entry name" value="TRANSLOCON-ASSOCIATED PROTEIN SUBUNIT DELTA"/>
    <property type="match status" value="1"/>
</dbReference>
<evidence type="ECO:0000256" key="9">
    <source>
        <dbReference type="ARBA" id="ARBA00022824"/>
    </source>
</evidence>
<evidence type="ECO:0000256" key="3">
    <source>
        <dbReference type="ARBA" id="ARBA00009294"/>
    </source>
</evidence>
<keyword evidence="9" id="KW-0256">Endoplasmic reticulum</keyword>
<evidence type="ECO:0000256" key="8">
    <source>
        <dbReference type="ARBA" id="ARBA00022729"/>
    </source>
</evidence>
<sequence length="171" mass="18634">MLCLSSTIFTFLALLAFAKGENCESPQFKITSYSTKDARLTAESAAQVEITVKCKNGKQPSTLYADINGQVVPCAQSAGSPGKYYLGVSAATHKQLAKGRTSVKLYDDDTYSTLRKTRTDDAAKAVKPFGEVDFYHPGASFGPWLPSEFIAVIGFGLVWWAAYRERSKILA</sequence>
<accession>A0A813RPR1</accession>
<proteinExistence type="inferred from homology"/>
<organism evidence="17 20">
    <name type="scientific">Adineta steineri</name>
    <dbReference type="NCBI Taxonomy" id="433720"/>
    <lineage>
        <taxon>Eukaryota</taxon>
        <taxon>Metazoa</taxon>
        <taxon>Spiralia</taxon>
        <taxon>Gnathifera</taxon>
        <taxon>Rotifera</taxon>
        <taxon>Eurotatoria</taxon>
        <taxon>Bdelloidea</taxon>
        <taxon>Adinetida</taxon>
        <taxon>Adinetidae</taxon>
        <taxon>Adineta</taxon>
    </lineage>
</organism>
<name>A0A813RPR1_9BILA</name>
<dbReference type="EMBL" id="CAJNOM010000050">
    <property type="protein sequence ID" value="CAF0924049.1"/>
    <property type="molecule type" value="Genomic_DNA"/>
</dbReference>
<evidence type="ECO:0000256" key="1">
    <source>
        <dbReference type="ARBA" id="ARBA00002838"/>
    </source>
</evidence>
<dbReference type="Proteomes" id="UP000663877">
    <property type="component" value="Unassembled WGS sequence"/>
</dbReference>